<dbReference type="AlphaFoldDB" id="A0A3A1YQH3"/>
<dbReference type="RefSeq" id="WP_119516826.1">
    <property type="nucleotide sequence ID" value="NZ_NQYH01000015.1"/>
</dbReference>
<sequence>MNESVSFHAEPHAVFGQLAPDDLAQLRYAKALLEHPGLATRITSVIGMPIEKGLARLPASWSSKIGEVTEKALRKASNAALYTLTDTPGKAASNRWHQVGVAVSGGVGGFFGLAALAVELPISTTIMLRSVADVARSHGESLSSEDTRRACIEVFALGGKTQDDDAAESGYFAVRTVLAQSITEAGRYVAEKGLVEQGAPIMVRLIAKVAKRFGVQVTEKMAAQAIPAIGAAGGAAINTLFMDHFQEMAQGHFTVRKLERQYGAELVRKVYEALPNEPRRRARVRSATRR</sequence>
<evidence type="ECO:0000313" key="1">
    <source>
        <dbReference type="EMBL" id="RIY39499.1"/>
    </source>
</evidence>
<dbReference type="OrthoDB" id="1238772at2"/>
<comment type="caution">
    <text evidence="1">The sequence shown here is derived from an EMBL/GenBank/DDBJ whole genome shotgun (WGS) entry which is preliminary data.</text>
</comment>
<dbReference type="Proteomes" id="UP000266206">
    <property type="component" value="Unassembled WGS sequence"/>
</dbReference>
<evidence type="ECO:0000313" key="2">
    <source>
        <dbReference type="Proteomes" id="UP000266206"/>
    </source>
</evidence>
<accession>A0A3A1YQH3</accession>
<dbReference type="InterPro" id="IPR024787">
    <property type="entry name" value="EcsC"/>
</dbReference>
<proteinExistence type="predicted"/>
<gene>
    <name evidence="1" type="ORF">CJP73_13800</name>
</gene>
<dbReference type="EMBL" id="NQYH01000015">
    <property type="protein sequence ID" value="RIY39499.1"/>
    <property type="molecule type" value="Genomic_DNA"/>
</dbReference>
<name>A0A3A1YQH3_9BURK</name>
<organism evidence="1 2">
    <name type="scientific">Neopusillimonas maritima</name>
    <dbReference type="NCBI Taxonomy" id="2026239"/>
    <lineage>
        <taxon>Bacteria</taxon>
        <taxon>Pseudomonadati</taxon>
        <taxon>Pseudomonadota</taxon>
        <taxon>Betaproteobacteria</taxon>
        <taxon>Burkholderiales</taxon>
        <taxon>Alcaligenaceae</taxon>
        <taxon>Neopusillimonas</taxon>
    </lineage>
</organism>
<dbReference type="PANTHER" id="PTHR41260:SF1">
    <property type="entry name" value="PROTEIN ECSC"/>
    <property type="match status" value="1"/>
</dbReference>
<reference evidence="1 2" key="1">
    <citation type="submission" date="2017-08" db="EMBL/GenBank/DDBJ databases">
        <title>Pusillimonas indicus sp. nov., a member of the family Alcaligenaceae isolated from surface seawater.</title>
        <authorList>
            <person name="Li J."/>
        </authorList>
    </citation>
    <scope>NUCLEOTIDE SEQUENCE [LARGE SCALE GENOMIC DNA]</scope>
    <source>
        <strain evidence="1 2">L52-1-41</strain>
    </source>
</reference>
<dbReference type="Pfam" id="PF12787">
    <property type="entry name" value="EcsC"/>
    <property type="match status" value="1"/>
</dbReference>
<protein>
    <submittedName>
        <fullName evidence="1">Peptidase</fullName>
    </submittedName>
</protein>
<dbReference type="PANTHER" id="PTHR41260">
    <property type="entry name" value="PROTEIN ECSC"/>
    <property type="match status" value="1"/>
</dbReference>